<name>A0A2G6E6W5_9BACT</name>
<reference evidence="2 3" key="1">
    <citation type="submission" date="2017-10" db="EMBL/GenBank/DDBJ databases">
        <title>Novel microbial diversity and functional potential in the marine mammal oral microbiome.</title>
        <authorList>
            <person name="Dudek N.K."/>
            <person name="Sun C.L."/>
            <person name="Burstein D."/>
            <person name="Kantor R.S."/>
            <person name="Aliaga Goltsman D.S."/>
            <person name="Bik E.M."/>
            <person name="Thomas B.C."/>
            <person name="Banfield J.F."/>
            <person name="Relman D.A."/>
        </authorList>
    </citation>
    <scope>NUCLEOTIDE SEQUENCE [LARGE SCALE GENOMIC DNA]</scope>
    <source>
        <strain evidence="2">DOLZORAL124_49_17</strain>
    </source>
</reference>
<dbReference type="AlphaFoldDB" id="A0A2G6E6W5"/>
<dbReference type="InterPro" id="IPR013785">
    <property type="entry name" value="Aldolase_TIM"/>
</dbReference>
<sequence length="352" mass="40117">MHKLLVLSVITAAVTASLNGGSANSATPVKMTLSNVQYWAYNIQHVNTEQQREELVGTHFDLYVLEPVVTEAREGKFDIAALIADIRQYNIDSRGVDPLILAYVDIGQAETWRWYWDSRWRVGNPEWIVGEDPDEWAGCLPVAYWDPVWEDIVIYGYQGQSHIEASLKAGFDGLYMDWVEAFSDDNVGSKARKDGIDPAEAMFKFIRKIRRYARRESPNSHPGFLIVAQNASDLYEENPQRYNSLMDAIACEAVWYDGDGGFDNWQDSSGYNVPTNDLYPGWTEEVLADLDVIKRDMPVFCIEYAQDTDEINCATKVYQQARQHGFVPYASRRSLSRLSTTPYPPGYRPLDY</sequence>
<evidence type="ECO:0000313" key="2">
    <source>
        <dbReference type="EMBL" id="PID57518.1"/>
    </source>
</evidence>
<dbReference type="Pfam" id="PF03537">
    <property type="entry name" value="Glyco_hydro_114"/>
    <property type="match status" value="1"/>
</dbReference>
<evidence type="ECO:0000313" key="3">
    <source>
        <dbReference type="Proteomes" id="UP000229740"/>
    </source>
</evidence>
<dbReference type="SUPFAM" id="SSF51445">
    <property type="entry name" value="(Trans)glycosidases"/>
    <property type="match status" value="1"/>
</dbReference>
<dbReference type="Gene3D" id="3.20.20.70">
    <property type="entry name" value="Aldolase class I"/>
    <property type="match status" value="1"/>
</dbReference>
<dbReference type="PANTHER" id="PTHR35882">
    <property type="entry name" value="PELA"/>
    <property type="match status" value="1"/>
</dbReference>
<dbReference type="PANTHER" id="PTHR35882:SF2">
    <property type="entry name" value="PELA"/>
    <property type="match status" value="1"/>
</dbReference>
<gene>
    <name evidence="2" type="ORF">CSB45_06730</name>
</gene>
<dbReference type="InterPro" id="IPR017853">
    <property type="entry name" value="GH"/>
</dbReference>
<organism evidence="2 3">
    <name type="scientific">candidate division KSB3 bacterium</name>
    <dbReference type="NCBI Taxonomy" id="2044937"/>
    <lineage>
        <taxon>Bacteria</taxon>
        <taxon>candidate division KSB3</taxon>
    </lineage>
</organism>
<protein>
    <recommendedName>
        <fullName evidence="1">Glycoside-hydrolase family GH114 TIM-barrel domain-containing protein</fullName>
    </recommendedName>
</protein>
<feature type="domain" description="Glycoside-hydrolase family GH114 TIM-barrel" evidence="1">
    <location>
        <begin position="100"/>
        <end position="335"/>
    </location>
</feature>
<evidence type="ECO:0000259" key="1">
    <source>
        <dbReference type="Pfam" id="PF03537"/>
    </source>
</evidence>
<dbReference type="InterPro" id="IPR004352">
    <property type="entry name" value="GH114_TIM-barrel"/>
</dbReference>
<proteinExistence type="predicted"/>
<accession>A0A2G6E6W5</accession>
<dbReference type="EMBL" id="PDPS01000026">
    <property type="protein sequence ID" value="PID57518.1"/>
    <property type="molecule type" value="Genomic_DNA"/>
</dbReference>
<comment type="caution">
    <text evidence="2">The sequence shown here is derived from an EMBL/GenBank/DDBJ whole genome shotgun (WGS) entry which is preliminary data.</text>
</comment>
<dbReference type="Proteomes" id="UP000229740">
    <property type="component" value="Unassembled WGS sequence"/>
</dbReference>